<feature type="transmembrane region" description="Helical" evidence="2">
    <location>
        <begin position="20"/>
        <end position="39"/>
    </location>
</feature>
<keyword evidence="2" id="KW-1133">Transmembrane helix</keyword>
<dbReference type="Pfam" id="PF01190">
    <property type="entry name" value="Pollen_Ole_e_1"/>
    <property type="match status" value="1"/>
</dbReference>
<protein>
    <submittedName>
        <fullName evidence="4">Proline-rich protein 3-like</fullName>
    </submittedName>
</protein>
<reference evidence="3" key="1">
    <citation type="journal article" date="2014" name="Nat. Commun.">
        <title>The emerging biofuel crop Camelina sativa retains a highly undifferentiated hexaploid genome structure.</title>
        <authorList>
            <person name="Kagale S."/>
            <person name="Koh C."/>
            <person name="Nixon J."/>
            <person name="Bollina V."/>
            <person name="Clarke W.E."/>
            <person name="Tuteja R."/>
            <person name="Spillane C."/>
            <person name="Robinson S.J."/>
            <person name="Links M.G."/>
            <person name="Clarke C."/>
            <person name="Higgins E.E."/>
            <person name="Huebert T."/>
            <person name="Sharpe A.G."/>
            <person name="Parkin I.A."/>
        </authorList>
    </citation>
    <scope>NUCLEOTIDE SEQUENCE [LARGE SCALE GENOMIC DNA]</scope>
    <source>
        <strain evidence="3">cv. DH55</strain>
    </source>
</reference>
<name>A0ABM0W279_CAMSA</name>
<accession>A0ABM0W279</accession>
<keyword evidence="2" id="KW-0472">Membrane</keyword>
<dbReference type="RefSeq" id="XP_010464652.2">
    <property type="nucleotide sequence ID" value="XM_010466350.2"/>
</dbReference>
<organism evidence="3 4">
    <name type="scientific">Camelina sativa</name>
    <name type="common">False flax</name>
    <name type="synonym">Myagrum sativum</name>
    <dbReference type="NCBI Taxonomy" id="90675"/>
    <lineage>
        <taxon>Eukaryota</taxon>
        <taxon>Viridiplantae</taxon>
        <taxon>Streptophyta</taxon>
        <taxon>Embryophyta</taxon>
        <taxon>Tracheophyta</taxon>
        <taxon>Spermatophyta</taxon>
        <taxon>Magnoliopsida</taxon>
        <taxon>eudicotyledons</taxon>
        <taxon>Gunneridae</taxon>
        <taxon>Pentapetalae</taxon>
        <taxon>rosids</taxon>
        <taxon>malvids</taxon>
        <taxon>Brassicales</taxon>
        <taxon>Brassicaceae</taxon>
        <taxon>Camelineae</taxon>
        <taxon>Camelina</taxon>
    </lineage>
</organism>
<gene>
    <name evidence="4" type="primary">LOC104745172</name>
</gene>
<keyword evidence="1" id="KW-0732">Signal</keyword>
<dbReference type="GeneID" id="104745172"/>
<dbReference type="PANTHER" id="PTHR33470:SF29">
    <property type="entry name" value="POLLEN OLE E 1 ALLERGEN AND EXTENSIN FAMILY PROTEIN"/>
    <property type="match status" value="1"/>
</dbReference>
<keyword evidence="2" id="KW-0812">Transmembrane</keyword>
<reference evidence="4" key="2">
    <citation type="submission" date="2025-08" db="UniProtKB">
        <authorList>
            <consortium name="RefSeq"/>
        </authorList>
    </citation>
    <scope>IDENTIFICATION</scope>
    <source>
        <tissue evidence="4">Leaf</tissue>
    </source>
</reference>
<dbReference type="Proteomes" id="UP000694864">
    <property type="component" value="Chromosome 15"/>
</dbReference>
<evidence type="ECO:0000256" key="2">
    <source>
        <dbReference type="SAM" id="Phobius"/>
    </source>
</evidence>
<evidence type="ECO:0000256" key="1">
    <source>
        <dbReference type="ARBA" id="ARBA00022729"/>
    </source>
</evidence>
<keyword evidence="3" id="KW-1185">Reference proteome</keyword>
<evidence type="ECO:0000313" key="4">
    <source>
        <dbReference type="RefSeq" id="XP_010464652.2"/>
    </source>
</evidence>
<sequence>MKSFLHQRALPQNHRNKREVVMAQKITTLVLLIEILFLVSCVSHITTTTADNDGDVIHVAGKVMCQDCSLNYGEWINGSEPIKGAVVSITCMDERRRVRYYGSDKTDERGQFDLIVNNVLYGGKDLKPQLCNVRLVSSPDQSCDIPTNFGDGLTGVKLVRPFMVFKDLVKYVVGPFYYTTPMCETPKFENNY</sequence>
<proteinExistence type="predicted"/>
<dbReference type="PANTHER" id="PTHR33470">
    <property type="entry name" value="OS01G0164075 PROTEIN"/>
    <property type="match status" value="1"/>
</dbReference>
<evidence type="ECO:0000313" key="3">
    <source>
        <dbReference type="Proteomes" id="UP000694864"/>
    </source>
</evidence>